<dbReference type="Pfam" id="PF13432">
    <property type="entry name" value="TPR_16"/>
    <property type="match status" value="1"/>
</dbReference>
<feature type="repeat" description="TPR" evidence="1">
    <location>
        <begin position="63"/>
        <end position="96"/>
    </location>
</feature>
<dbReference type="SUPFAM" id="SSF48452">
    <property type="entry name" value="TPR-like"/>
    <property type="match status" value="1"/>
</dbReference>
<evidence type="ECO:0000256" key="1">
    <source>
        <dbReference type="PROSITE-ProRule" id="PRU00339"/>
    </source>
</evidence>
<dbReference type="GO" id="GO:0016020">
    <property type="term" value="C:membrane"/>
    <property type="evidence" value="ECO:0007669"/>
    <property type="project" value="UniProtKB-UniRule"/>
</dbReference>
<dbReference type="InterPro" id="IPR006665">
    <property type="entry name" value="OmpA-like"/>
</dbReference>
<dbReference type="InterPro" id="IPR011659">
    <property type="entry name" value="WD40"/>
</dbReference>
<dbReference type="InterPro" id="IPR019734">
    <property type="entry name" value="TPR_rpt"/>
</dbReference>
<evidence type="ECO:0000259" key="3">
    <source>
        <dbReference type="PROSITE" id="PS51123"/>
    </source>
</evidence>
<dbReference type="EMBL" id="VWSH01000001">
    <property type="protein sequence ID" value="KAA5536933.1"/>
    <property type="molecule type" value="Genomic_DNA"/>
</dbReference>
<dbReference type="PROSITE" id="PS51123">
    <property type="entry name" value="OMPA_2"/>
    <property type="match status" value="1"/>
</dbReference>
<dbReference type="InterPro" id="IPR036737">
    <property type="entry name" value="OmpA-like_sf"/>
</dbReference>
<accession>A0A5M6CPQ6</accession>
<dbReference type="Gene3D" id="1.25.40.10">
    <property type="entry name" value="Tetratricopeptide repeat domain"/>
    <property type="match status" value="1"/>
</dbReference>
<organism evidence="4 5">
    <name type="scientific">Taibaiella lutea</name>
    <dbReference type="NCBI Taxonomy" id="2608001"/>
    <lineage>
        <taxon>Bacteria</taxon>
        <taxon>Pseudomonadati</taxon>
        <taxon>Bacteroidota</taxon>
        <taxon>Chitinophagia</taxon>
        <taxon>Chitinophagales</taxon>
        <taxon>Chitinophagaceae</taxon>
        <taxon>Taibaiella</taxon>
    </lineage>
</organism>
<reference evidence="4 5" key="1">
    <citation type="submission" date="2019-09" db="EMBL/GenBank/DDBJ databases">
        <title>Genome sequence and assembly of Taibaiella sp.</title>
        <authorList>
            <person name="Chhetri G."/>
        </authorList>
    </citation>
    <scope>NUCLEOTIDE SEQUENCE [LARGE SCALE GENOMIC DNA]</scope>
    <source>
        <strain evidence="4 5">KVB11</strain>
    </source>
</reference>
<dbReference type="Pfam" id="PF00691">
    <property type="entry name" value="OmpA"/>
    <property type="match status" value="1"/>
</dbReference>
<sequence length="639" mass="72150">MVNNQRLLFYLYLTTFYMMSLNLCAQTKGSGAYEKAQEYLRQQQTEKAIRYFKKSLTENPAFSDAYISLGMLYCDNRQYTEAADVFRQAAQACPACSRNFAIPLARTLCRAGEYAKADAVLMAWNKPDSLNPKLKLEYDKIRMTIQYGKYAVNAKPTATPENLGPRINTKYDEYFPSIFPDDSTIIFTRRSEGVEEDFYAAKRDSCGGWFEPRNMGSPPNSPQPDGALMRSADGHYLFFMRDGVRSENGWDGGGCDIFFSYVDNDGWSEAVPFGATINTPGYEGMPSLSCDNKVMYFVSDRQGGFGGKDIWMSVFQDGLWQVPENLGPDINTPYDETAPYIAADNSTLYFTSDGHPGLGGTDIFLSKKKNNFWQTPQNMGYPFNTAYDDVSMCISPDGKKAYMASDRAGGYGAMDLYEVPLSEDIQPQPYTFVFGISYDSLTKDRLTYAQVEWRDAVTDEVLFRFQTNRGDATYMASIPLHKQYKIRVVRAGYLTYDTEITYDSSNIVHPDTLNFSLLPLDYSPPLYDTMIGRFNFLKSATVLTDTQKNQLRLMVQGFVSEPRAEFFVNGFTDDTGTPDINEQVSFARARSLGDALMSMGISESQIHIQGWADANPMVSNDSDENRLLNRRVELTVRRP</sequence>
<evidence type="ECO:0000256" key="2">
    <source>
        <dbReference type="PROSITE-ProRule" id="PRU00473"/>
    </source>
</evidence>
<evidence type="ECO:0000313" key="4">
    <source>
        <dbReference type="EMBL" id="KAA5536933.1"/>
    </source>
</evidence>
<dbReference type="SUPFAM" id="SSF82171">
    <property type="entry name" value="DPP6 N-terminal domain-like"/>
    <property type="match status" value="1"/>
</dbReference>
<dbReference type="SMART" id="SM00028">
    <property type="entry name" value="TPR"/>
    <property type="match status" value="2"/>
</dbReference>
<dbReference type="InterPro" id="IPR011990">
    <property type="entry name" value="TPR-like_helical_dom_sf"/>
</dbReference>
<evidence type="ECO:0000313" key="5">
    <source>
        <dbReference type="Proteomes" id="UP000323632"/>
    </source>
</evidence>
<dbReference type="PANTHER" id="PTHR30329:SF21">
    <property type="entry name" value="LIPOPROTEIN YIAD-RELATED"/>
    <property type="match status" value="1"/>
</dbReference>
<dbReference type="InterPro" id="IPR011042">
    <property type="entry name" value="6-blade_b-propeller_TolB-like"/>
</dbReference>
<dbReference type="Gene3D" id="2.120.10.30">
    <property type="entry name" value="TolB, C-terminal domain"/>
    <property type="match status" value="1"/>
</dbReference>
<keyword evidence="5" id="KW-1185">Reference proteome</keyword>
<gene>
    <name evidence="4" type="ORF">F0919_04470</name>
</gene>
<feature type="domain" description="OmpA-like" evidence="3">
    <location>
        <begin position="523"/>
        <end position="639"/>
    </location>
</feature>
<name>A0A5M6CPQ6_9BACT</name>
<feature type="repeat" description="TPR" evidence="1">
    <location>
        <begin position="29"/>
        <end position="62"/>
    </location>
</feature>
<dbReference type="PROSITE" id="PS50005">
    <property type="entry name" value="TPR"/>
    <property type="match status" value="2"/>
</dbReference>
<dbReference type="Proteomes" id="UP000323632">
    <property type="component" value="Unassembled WGS sequence"/>
</dbReference>
<dbReference type="InterPro" id="IPR050330">
    <property type="entry name" value="Bact_OuterMem_StrucFunc"/>
</dbReference>
<dbReference type="PANTHER" id="PTHR30329">
    <property type="entry name" value="STATOR ELEMENT OF FLAGELLAR MOTOR COMPLEX"/>
    <property type="match status" value="1"/>
</dbReference>
<dbReference type="Pfam" id="PF07676">
    <property type="entry name" value="PD40"/>
    <property type="match status" value="4"/>
</dbReference>
<keyword evidence="2" id="KW-0472">Membrane</keyword>
<keyword evidence="1" id="KW-0802">TPR repeat</keyword>
<dbReference type="Gene3D" id="3.30.1330.60">
    <property type="entry name" value="OmpA-like domain"/>
    <property type="match status" value="1"/>
</dbReference>
<comment type="caution">
    <text evidence="4">The sequence shown here is derived from an EMBL/GenBank/DDBJ whole genome shotgun (WGS) entry which is preliminary data.</text>
</comment>
<proteinExistence type="predicted"/>
<dbReference type="CDD" id="cd07185">
    <property type="entry name" value="OmpA_C-like"/>
    <property type="match status" value="1"/>
</dbReference>
<dbReference type="AlphaFoldDB" id="A0A5M6CPQ6"/>
<dbReference type="SUPFAM" id="SSF103088">
    <property type="entry name" value="OmpA-like"/>
    <property type="match status" value="1"/>
</dbReference>
<protein>
    <submittedName>
        <fullName evidence="4">OmpA family protein</fullName>
    </submittedName>
</protein>